<reference evidence="2" key="1">
    <citation type="journal article" date="2019" name="Int. J. Syst. Evol. Microbiol.">
        <title>The Global Catalogue of Microorganisms (GCM) 10K type strain sequencing project: providing services to taxonomists for standard genome sequencing and annotation.</title>
        <authorList>
            <consortium name="The Broad Institute Genomics Platform"/>
            <consortium name="The Broad Institute Genome Sequencing Center for Infectious Disease"/>
            <person name="Wu L."/>
            <person name="Ma J."/>
        </authorList>
    </citation>
    <scope>NUCLEOTIDE SEQUENCE [LARGE SCALE GENOMIC DNA]</scope>
    <source>
        <strain evidence="2">CGMCC 1.15772</strain>
    </source>
</reference>
<dbReference type="EMBL" id="JBHSWD010000001">
    <property type="protein sequence ID" value="MFC6592482.1"/>
    <property type="molecule type" value="Genomic_DNA"/>
</dbReference>
<name>A0ABW1YG23_9DEIO</name>
<dbReference type="RefSeq" id="WP_380083511.1">
    <property type="nucleotide sequence ID" value="NZ_JBHSWD010000001.1"/>
</dbReference>
<keyword evidence="2" id="KW-1185">Reference proteome</keyword>
<comment type="caution">
    <text evidence="1">The sequence shown here is derived from an EMBL/GenBank/DDBJ whole genome shotgun (WGS) entry which is preliminary data.</text>
</comment>
<protein>
    <submittedName>
        <fullName evidence="1">Uncharacterized protein</fullName>
    </submittedName>
</protein>
<organism evidence="1 2">
    <name type="scientific">Deinococcus lacus</name>
    <dbReference type="NCBI Taxonomy" id="392561"/>
    <lineage>
        <taxon>Bacteria</taxon>
        <taxon>Thermotogati</taxon>
        <taxon>Deinococcota</taxon>
        <taxon>Deinococci</taxon>
        <taxon>Deinococcales</taxon>
        <taxon>Deinococcaceae</taxon>
        <taxon>Deinococcus</taxon>
    </lineage>
</organism>
<dbReference type="Proteomes" id="UP001596297">
    <property type="component" value="Unassembled WGS sequence"/>
</dbReference>
<sequence>MLAALYTLLTLAVAGGCCGCCGGGLALSVPCGFGAWPPRCRCWPR</sequence>
<gene>
    <name evidence="1" type="ORF">ACFP81_11075</name>
</gene>
<evidence type="ECO:0000313" key="1">
    <source>
        <dbReference type="EMBL" id="MFC6592482.1"/>
    </source>
</evidence>
<accession>A0ABW1YG23</accession>
<evidence type="ECO:0000313" key="2">
    <source>
        <dbReference type="Proteomes" id="UP001596297"/>
    </source>
</evidence>
<proteinExistence type="predicted"/>